<sequence length="255" mass="29201">MSVTSNTRDIEQQLFLRMDVCDIHAMLMALPSSRRVELSVCDHIPFGKLATVGGDLLDIHVHFPNLKLTKIELRVAPWTSWNSIVIDITALDTQWKQIAVPAGSEDDLDFLSCTFVPDIRYMTESWISQVPRLLDSGIATGVKLDDLLLIDEVYLWMRLHYPEQNTDPPSNMPYLFVASPAAYFEEDGTIWIQILPPDQRYYWSFDPLGEEQLGEDFACQLSLPEVAFRVEVFGDSWTTAQYDLLRKFHEIKGVN</sequence>
<organism evidence="1 2">
    <name type="scientific">Mycena rosella</name>
    <name type="common">Pink bonnet</name>
    <name type="synonym">Agaricus rosellus</name>
    <dbReference type="NCBI Taxonomy" id="1033263"/>
    <lineage>
        <taxon>Eukaryota</taxon>
        <taxon>Fungi</taxon>
        <taxon>Dikarya</taxon>
        <taxon>Basidiomycota</taxon>
        <taxon>Agaricomycotina</taxon>
        <taxon>Agaricomycetes</taxon>
        <taxon>Agaricomycetidae</taxon>
        <taxon>Agaricales</taxon>
        <taxon>Marasmiineae</taxon>
        <taxon>Mycenaceae</taxon>
        <taxon>Mycena</taxon>
    </lineage>
</organism>
<dbReference type="Proteomes" id="UP001221757">
    <property type="component" value="Unassembled WGS sequence"/>
</dbReference>
<keyword evidence="2" id="KW-1185">Reference proteome</keyword>
<reference evidence="1" key="1">
    <citation type="submission" date="2023-03" db="EMBL/GenBank/DDBJ databases">
        <title>Massive genome expansion in bonnet fungi (Mycena s.s.) driven by repeated elements and novel gene families across ecological guilds.</title>
        <authorList>
            <consortium name="Lawrence Berkeley National Laboratory"/>
            <person name="Harder C.B."/>
            <person name="Miyauchi S."/>
            <person name="Viragh M."/>
            <person name="Kuo A."/>
            <person name="Thoen E."/>
            <person name="Andreopoulos B."/>
            <person name="Lu D."/>
            <person name="Skrede I."/>
            <person name="Drula E."/>
            <person name="Henrissat B."/>
            <person name="Morin E."/>
            <person name="Kohler A."/>
            <person name="Barry K."/>
            <person name="LaButti K."/>
            <person name="Morin E."/>
            <person name="Salamov A."/>
            <person name="Lipzen A."/>
            <person name="Mereny Z."/>
            <person name="Hegedus B."/>
            <person name="Baldrian P."/>
            <person name="Stursova M."/>
            <person name="Weitz H."/>
            <person name="Taylor A."/>
            <person name="Grigoriev I.V."/>
            <person name="Nagy L.G."/>
            <person name="Martin F."/>
            <person name="Kauserud H."/>
        </authorList>
    </citation>
    <scope>NUCLEOTIDE SEQUENCE</scope>
    <source>
        <strain evidence="1">CBHHK067</strain>
    </source>
</reference>
<proteinExistence type="predicted"/>
<name>A0AAD7G414_MYCRO</name>
<gene>
    <name evidence="1" type="ORF">B0H17DRAFT_1145844</name>
</gene>
<accession>A0AAD7G414</accession>
<dbReference type="AlphaFoldDB" id="A0AAD7G414"/>
<protein>
    <submittedName>
        <fullName evidence="1">Uncharacterized protein</fullName>
    </submittedName>
</protein>
<evidence type="ECO:0000313" key="1">
    <source>
        <dbReference type="EMBL" id="KAJ7657529.1"/>
    </source>
</evidence>
<comment type="caution">
    <text evidence="1">The sequence shown here is derived from an EMBL/GenBank/DDBJ whole genome shotgun (WGS) entry which is preliminary data.</text>
</comment>
<evidence type="ECO:0000313" key="2">
    <source>
        <dbReference type="Proteomes" id="UP001221757"/>
    </source>
</evidence>
<dbReference type="EMBL" id="JARKIE010000288">
    <property type="protein sequence ID" value="KAJ7657529.1"/>
    <property type="molecule type" value="Genomic_DNA"/>
</dbReference>